<keyword evidence="1" id="KW-1133">Transmembrane helix</keyword>
<reference evidence="2 3" key="1">
    <citation type="submission" date="2021-03" db="EMBL/GenBank/DDBJ databases">
        <title>Complete Genome Sequences of Two Lysobacter Strains Isolated from Sea Water (Lysobacter caseinilyticus) and Soil (Lysobacter helvus) in South Korea.</title>
        <authorList>
            <person name="Watanabe Y."/>
            <person name="Arakawa K."/>
        </authorList>
    </citation>
    <scope>NUCLEOTIDE SEQUENCE [LARGE SCALE GENOMIC DNA]</scope>
    <source>
        <strain evidence="2 3">D10</strain>
    </source>
</reference>
<dbReference type="Proteomes" id="UP000680514">
    <property type="component" value="Chromosome"/>
</dbReference>
<keyword evidence="1" id="KW-0812">Transmembrane</keyword>
<evidence type="ECO:0000313" key="2">
    <source>
        <dbReference type="EMBL" id="BCT94737.1"/>
    </source>
</evidence>
<evidence type="ECO:0000313" key="3">
    <source>
        <dbReference type="Proteomes" id="UP000680514"/>
    </source>
</evidence>
<name>A0ABM7QB84_9GAMM</name>
<organism evidence="2 3">
    <name type="scientific">Lysobacter helvus</name>
    <dbReference type="NCBI Taxonomy" id="2675059"/>
    <lineage>
        <taxon>Bacteria</taxon>
        <taxon>Pseudomonadati</taxon>
        <taxon>Pseudomonadota</taxon>
        <taxon>Gammaproteobacteria</taxon>
        <taxon>Lysobacterales</taxon>
        <taxon>Lysobacteraceae</taxon>
        <taxon>Lysobacter</taxon>
    </lineage>
</organism>
<feature type="transmembrane region" description="Helical" evidence="1">
    <location>
        <begin position="106"/>
        <end position="126"/>
    </location>
</feature>
<gene>
    <name evidence="2" type="ORF">LYSHEL_06080</name>
</gene>
<feature type="transmembrane region" description="Helical" evidence="1">
    <location>
        <begin position="21"/>
        <end position="41"/>
    </location>
</feature>
<proteinExistence type="predicted"/>
<evidence type="ECO:0000256" key="1">
    <source>
        <dbReference type="SAM" id="Phobius"/>
    </source>
</evidence>
<keyword evidence="1" id="KW-0472">Membrane</keyword>
<protein>
    <submittedName>
        <fullName evidence="2">Uncharacterized protein</fullName>
    </submittedName>
</protein>
<dbReference type="RefSeq" id="WP_213435580.1">
    <property type="nucleotide sequence ID" value="NZ_AP024546.1"/>
</dbReference>
<sequence>MKPRITLGNVDRLQSTVDRATWLHRLGLILFVLACTCVALPRSGLPAWVPIAGLGATLLAFAIKAAGTLHEIRLADSLSKVMGLPVRHGFHARGLDQNAWSQIRSYIFVSVALTVAAALAPSMLAASGETTLGNLTVTISMAALAIQSFDNPRRLHNRVMQICHGRLDPHAHEDGTFVA</sequence>
<accession>A0ABM7QB84</accession>
<keyword evidence="3" id="KW-1185">Reference proteome</keyword>
<feature type="transmembrane region" description="Helical" evidence="1">
    <location>
        <begin position="47"/>
        <end position="67"/>
    </location>
</feature>
<dbReference type="EMBL" id="AP024546">
    <property type="protein sequence ID" value="BCT94737.1"/>
    <property type="molecule type" value="Genomic_DNA"/>
</dbReference>